<dbReference type="InterPro" id="IPR029063">
    <property type="entry name" value="SAM-dependent_MTases_sf"/>
</dbReference>
<dbReference type="InterPro" id="IPR052514">
    <property type="entry name" value="SAM-dependent_MTase"/>
</dbReference>
<keyword evidence="2" id="KW-0808">Transferase</keyword>
<proteinExistence type="predicted"/>
<reference evidence="2 3" key="1">
    <citation type="submission" date="2020-09" db="EMBL/GenBank/DDBJ databases">
        <title>Diversity and distribution of actinomycetes associated with coral in the coast of Hainan.</title>
        <authorList>
            <person name="Li F."/>
        </authorList>
    </citation>
    <scope>NUCLEOTIDE SEQUENCE [LARGE SCALE GENOMIC DNA]</scope>
    <source>
        <strain evidence="2 3">HNM0947</strain>
    </source>
</reference>
<dbReference type="InterPro" id="IPR006342">
    <property type="entry name" value="FkbM_mtfrase"/>
</dbReference>
<evidence type="ECO:0000313" key="2">
    <source>
        <dbReference type="EMBL" id="MBE3000181.1"/>
    </source>
</evidence>
<keyword evidence="3" id="KW-1185">Reference proteome</keyword>
<dbReference type="PANTHER" id="PTHR34203:SF15">
    <property type="entry name" value="SLL1173 PROTEIN"/>
    <property type="match status" value="1"/>
</dbReference>
<comment type="caution">
    <text evidence="2">The sequence shown here is derived from an EMBL/GenBank/DDBJ whole genome shotgun (WGS) entry which is preliminary data.</text>
</comment>
<protein>
    <submittedName>
        <fullName evidence="2">FkbM family methyltransferase</fullName>
    </submittedName>
</protein>
<dbReference type="PANTHER" id="PTHR34203">
    <property type="entry name" value="METHYLTRANSFERASE, FKBM FAMILY PROTEIN"/>
    <property type="match status" value="1"/>
</dbReference>
<dbReference type="EMBL" id="JADBGI010000013">
    <property type="protein sequence ID" value="MBE3000181.1"/>
    <property type="molecule type" value="Genomic_DNA"/>
</dbReference>
<dbReference type="RefSeq" id="WP_193122796.1">
    <property type="nucleotide sequence ID" value="NZ_JADBGI010000013.1"/>
</dbReference>
<sequence>MVTDQLRALVRRYPLVRFATQRLRTRLPRRFGGLDASRLPPWSRRLTLDLPRPEGWPEAGPDRLDLELPGDLTVPRRLAGFGLAQHEPASLACFLAAVEHAEPGAVLDVGSGVGVYAALAAARSRRAVFAFEPTPELASAARTVSGSGGLGFTVVGTAVGNYNGTARLRRSSHNDMCNATVSGATRADLTHTQVPVVSLSRWVEEAAARPRVLTVDTAGSEPDVVAGALEVLRRHRPWVLVKVRPDRGLEERLMALLEPLEYWWYPVNDEVPPSRRELISARESPSWERMWLLAPHEPRPEYWGSVLAWRSALAGCLPVPGPGSRN</sequence>
<dbReference type="Proteomes" id="UP000806528">
    <property type="component" value="Unassembled WGS sequence"/>
</dbReference>
<organism evidence="2 3">
    <name type="scientific">Nocardiopsis coralli</name>
    <dbReference type="NCBI Taxonomy" id="2772213"/>
    <lineage>
        <taxon>Bacteria</taxon>
        <taxon>Bacillati</taxon>
        <taxon>Actinomycetota</taxon>
        <taxon>Actinomycetes</taxon>
        <taxon>Streptosporangiales</taxon>
        <taxon>Nocardiopsidaceae</taxon>
        <taxon>Nocardiopsis</taxon>
    </lineage>
</organism>
<dbReference type="Gene3D" id="3.40.50.150">
    <property type="entry name" value="Vaccinia Virus protein VP39"/>
    <property type="match status" value="1"/>
</dbReference>
<dbReference type="GO" id="GO:0032259">
    <property type="term" value="P:methylation"/>
    <property type="evidence" value="ECO:0007669"/>
    <property type="project" value="UniProtKB-KW"/>
</dbReference>
<gene>
    <name evidence="2" type="ORF">IDM40_15945</name>
</gene>
<evidence type="ECO:0000259" key="1">
    <source>
        <dbReference type="Pfam" id="PF05050"/>
    </source>
</evidence>
<dbReference type="NCBIfam" id="TIGR01444">
    <property type="entry name" value="fkbM_fam"/>
    <property type="match status" value="1"/>
</dbReference>
<evidence type="ECO:0000313" key="3">
    <source>
        <dbReference type="Proteomes" id="UP000806528"/>
    </source>
</evidence>
<feature type="domain" description="Methyltransferase FkbM" evidence="1">
    <location>
        <begin position="108"/>
        <end position="244"/>
    </location>
</feature>
<dbReference type="Pfam" id="PF05050">
    <property type="entry name" value="Methyltransf_21"/>
    <property type="match status" value="1"/>
</dbReference>
<dbReference type="GO" id="GO:0008168">
    <property type="term" value="F:methyltransferase activity"/>
    <property type="evidence" value="ECO:0007669"/>
    <property type="project" value="UniProtKB-KW"/>
</dbReference>
<accession>A0ABR9P8M5</accession>
<name>A0ABR9P8M5_9ACTN</name>
<dbReference type="SUPFAM" id="SSF53335">
    <property type="entry name" value="S-adenosyl-L-methionine-dependent methyltransferases"/>
    <property type="match status" value="1"/>
</dbReference>
<keyword evidence="2" id="KW-0489">Methyltransferase</keyword>